<dbReference type="AlphaFoldDB" id="A0A9Q4C9Y5"/>
<dbReference type="GO" id="GO:0030313">
    <property type="term" value="C:cell envelope"/>
    <property type="evidence" value="ECO:0007669"/>
    <property type="project" value="UniProtKB-SubCell"/>
</dbReference>
<dbReference type="GO" id="GO:0046872">
    <property type="term" value="F:metal ion binding"/>
    <property type="evidence" value="ECO:0007669"/>
    <property type="project" value="UniProtKB-KW"/>
</dbReference>
<dbReference type="PANTHER" id="PTHR42953">
    <property type="entry name" value="HIGH-AFFINITY ZINC UPTAKE SYSTEM PROTEIN ZNUA-RELATED"/>
    <property type="match status" value="1"/>
</dbReference>
<feature type="region of interest" description="Disordered" evidence="5">
    <location>
        <begin position="37"/>
        <end position="65"/>
    </location>
</feature>
<feature type="region of interest" description="Disordered" evidence="5">
    <location>
        <begin position="152"/>
        <end position="190"/>
    </location>
</feature>
<comment type="subcellular location">
    <subcellularLocation>
        <location evidence="1">Cell envelope</location>
    </subcellularLocation>
</comment>
<dbReference type="GO" id="GO:0030001">
    <property type="term" value="P:metal ion transport"/>
    <property type="evidence" value="ECO:0007669"/>
    <property type="project" value="InterPro"/>
</dbReference>
<keyword evidence="4" id="KW-0732">Signal</keyword>
<dbReference type="Pfam" id="PF01297">
    <property type="entry name" value="ZnuA"/>
    <property type="match status" value="1"/>
</dbReference>
<keyword evidence="2" id="KW-0813">Transport</keyword>
<organism evidence="6 7">
    <name type="scientific">Corynebacterium pygosceleis</name>
    <dbReference type="NCBI Taxonomy" id="2800406"/>
    <lineage>
        <taxon>Bacteria</taxon>
        <taxon>Bacillati</taxon>
        <taxon>Actinomycetota</taxon>
        <taxon>Actinomycetes</taxon>
        <taxon>Mycobacteriales</taxon>
        <taxon>Corynebacteriaceae</taxon>
        <taxon>Corynebacterium</taxon>
    </lineage>
</organism>
<evidence type="ECO:0000256" key="4">
    <source>
        <dbReference type="ARBA" id="ARBA00022729"/>
    </source>
</evidence>
<comment type="caution">
    <text evidence="6">The sequence shown here is derived from an EMBL/GenBank/DDBJ whole genome shotgun (WGS) entry which is preliminary data.</text>
</comment>
<dbReference type="EMBL" id="JAPMKU010000004">
    <property type="protein sequence ID" value="MCX7469104.1"/>
    <property type="molecule type" value="Genomic_DNA"/>
</dbReference>
<evidence type="ECO:0000256" key="1">
    <source>
        <dbReference type="ARBA" id="ARBA00004196"/>
    </source>
</evidence>
<proteinExistence type="predicted"/>
<dbReference type="InterPro" id="IPR006127">
    <property type="entry name" value="ZnuA-like"/>
</dbReference>
<dbReference type="Gene3D" id="3.40.50.1980">
    <property type="entry name" value="Nitrogenase molybdenum iron protein domain"/>
    <property type="match status" value="3"/>
</dbReference>
<evidence type="ECO:0000313" key="6">
    <source>
        <dbReference type="EMBL" id="MCX7469104.1"/>
    </source>
</evidence>
<dbReference type="InterPro" id="IPR050492">
    <property type="entry name" value="Bact_metal-bind_prot9"/>
</dbReference>
<name>A0A9Q4C9Y5_9CORY</name>
<sequence length="362" mass="39155">MINSSLRPLLRNLRNHPARTAGATLFATGMVMATAGCAPGNENPSPEPAAPAEKSGETTAADSGDKLSIVTSTQVWSDVAGMVVSDQDADIRAIIVGDAADPHSFEPTAADMALAKKADLIVVGGGGYDSWLYRNMDESIIVHALPLTVHDHGHDHEHGDEHGHDHDHGDEHDHDHEHGHDHGDEHDHGHGELVNEHIWYDPHAVEEVGTELAERVSALRPDAKVDTGRLKEKLSALESEMDSIPAVRVAQTEPIADYIVEHSPLTEATPEGYRTATLKESEPSAADYAAFTESLKKGEIDVLVFNPQTATDATERLRDEALGLGIPVVEVFETPSRTENFFDFFNGAVERLKAGAQQVKKN</sequence>
<evidence type="ECO:0000313" key="7">
    <source>
        <dbReference type="Proteomes" id="UP001071478"/>
    </source>
</evidence>
<keyword evidence="3" id="KW-0479">Metal-binding</keyword>
<evidence type="ECO:0000256" key="5">
    <source>
        <dbReference type="SAM" id="MobiDB-lite"/>
    </source>
</evidence>
<evidence type="ECO:0000256" key="2">
    <source>
        <dbReference type="ARBA" id="ARBA00022448"/>
    </source>
</evidence>
<dbReference type="RefSeq" id="WP_200253471.1">
    <property type="nucleotide sequence ID" value="NZ_JAENIQ020000004.1"/>
</dbReference>
<dbReference type="Proteomes" id="UP001071478">
    <property type="component" value="Unassembled WGS sequence"/>
</dbReference>
<evidence type="ECO:0000256" key="3">
    <source>
        <dbReference type="ARBA" id="ARBA00022723"/>
    </source>
</evidence>
<reference evidence="6" key="1">
    <citation type="submission" date="2022-11" db="EMBL/GenBank/DDBJ databases">
        <title>Corynebacterium sp. isolated from Penguins.</title>
        <authorList>
            <person name="Sedlar K."/>
            <person name="Svec P."/>
        </authorList>
    </citation>
    <scope>NUCLEOTIDE SEQUENCE</scope>
    <source>
        <strain evidence="6">P7374</strain>
    </source>
</reference>
<gene>
    <name evidence="6" type="ORF">OS129_09475</name>
</gene>
<dbReference type="PANTHER" id="PTHR42953:SF1">
    <property type="entry name" value="METAL-BINDING PROTEIN HI_0362-RELATED"/>
    <property type="match status" value="1"/>
</dbReference>
<dbReference type="SUPFAM" id="SSF53807">
    <property type="entry name" value="Helical backbone' metal receptor"/>
    <property type="match status" value="1"/>
</dbReference>
<accession>A0A9Q4C9Y5</accession>
<protein>
    <submittedName>
        <fullName evidence="6">Zinc ABC transporter substrate-binding protein</fullName>
    </submittedName>
</protein>